<dbReference type="EnsemblProtists" id="HpaT802859">
    <property type="protein sequence ID" value="HpaP802859"/>
    <property type="gene ID" value="HpaG802859"/>
</dbReference>
<dbReference type="AlphaFoldDB" id="M4B9A0"/>
<evidence type="ECO:0000313" key="1">
    <source>
        <dbReference type="EnsemblProtists" id="HpaP802859"/>
    </source>
</evidence>
<proteinExistence type="predicted"/>
<evidence type="ECO:0000313" key="2">
    <source>
        <dbReference type="Proteomes" id="UP000011713"/>
    </source>
</evidence>
<sequence>MVTEHPVQLPPSVADDDGSLVDLLDHDAINETKEEERSVTLPSPLFEGVALGPYTKAANSEGQFGKFFAWLSSSFRLSAMMSHTRFALAKFLRLPKGGTLFKSCKLKLLLWNIELLPEESKSETRLVDALVNSFGGEDKFALVLLEYAATHTLNYQCGRIAGCTICHEAECRESFTGISQRTSSLHKKSSWEQGTRAAISVRLWRKPKGNDQDNVAGMGDILSAMRIRNGWKMS</sequence>
<dbReference type="HOGENOM" id="CLU_1186939_0_0_1"/>
<dbReference type="InParanoid" id="M4B9A0"/>
<name>M4B9A0_HYAAE</name>
<keyword evidence="2" id="KW-1185">Reference proteome</keyword>
<accession>M4B9A0</accession>
<reference evidence="1" key="2">
    <citation type="submission" date="2015-06" db="UniProtKB">
        <authorList>
            <consortium name="EnsemblProtists"/>
        </authorList>
    </citation>
    <scope>IDENTIFICATION</scope>
    <source>
        <strain evidence="1">Emoy2</strain>
    </source>
</reference>
<reference evidence="2" key="1">
    <citation type="journal article" date="2010" name="Science">
        <title>Signatures of adaptation to obligate biotrophy in the Hyaloperonospora arabidopsidis genome.</title>
        <authorList>
            <person name="Baxter L."/>
            <person name="Tripathy S."/>
            <person name="Ishaque N."/>
            <person name="Boot N."/>
            <person name="Cabral A."/>
            <person name="Kemen E."/>
            <person name="Thines M."/>
            <person name="Ah-Fong A."/>
            <person name="Anderson R."/>
            <person name="Badejoko W."/>
            <person name="Bittner-Eddy P."/>
            <person name="Boore J.L."/>
            <person name="Chibucos M.C."/>
            <person name="Coates M."/>
            <person name="Dehal P."/>
            <person name="Delehaunty K."/>
            <person name="Dong S."/>
            <person name="Downton P."/>
            <person name="Dumas B."/>
            <person name="Fabro G."/>
            <person name="Fronick C."/>
            <person name="Fuerstenberg S.I."/>
            <person name="Fulton L."/>
            <person name="Gaulin E."/>
            <person name="Govers F."/>
            <person name="Hughes L."/>
            <person name="Humphray S."/>
            <person name="Jiang R.H."/>
            <person name="Judelson H."/>
            <person name="Kamoun S."/>
            <person name="Kyung K."/>
            <person name="Meijer H."/>
            <person name="Minx P."/>
            <person name="Morris P."/>
            <person name="Nelson J."/>
            <person name="Phuntumart V."/>
            <person name="Qutob D."/>
            <person name="Rehmany A."/>
            <person name="Rougon-Cardoso A."/>
            <person name="Ryden P."/>
            <person name="Torto-Alalibo T."/>
            <person name="Studholme D."/>
            <person name="Wang Y."/>
            <person name="Win J."/>
            <person name="Wood J."/>
            <person name="Clifton S.W."/>
            <person name="Rogers J."/>
            <person name="Van den Ackerveken G."/>
            <person name="Jones J.D."/>
            <person name="McDowell J.M."/>
            <person name="Beynon J."/>
            <person name="Tyler B.M."/>
        </authorList>
    </citation>
    <scope>NUCLEOTIDE SEQUENCE [LARGE SCALE GENOMIC DNA]</scope>
    <source>
        <strain evidence="2">Emoy2</strain>
    </source>
</reference>
<dbReference type="VEuPathDB" id="FungiDB:HpaG802859"/>
<dbReference type="EMBL" id="JH598009">
    <property type="status" value="NOT_ANNOTATED_CDS"/>
    <property type="molecule type" value="Genomic_DNA"/>
</dbReference>
<dbReference type="Proteomes" id="UP000011713">
    <property type="component" value="Unassembled WGS sequence"/>
</dbReference>
<protein>
    <submittedName>
        <fullName evidence="1">Uncharacterized protein</fullName>
    </submittedName>
</protein>
<organism evidence="1 2">
    <name type="scientific">Hyaloperonospora arabidopsidis (strain Emoy2)</name>
    <name type="common">Downy mildew agent</name>
    <name type="synonym">Peronospora arabidopsidis</name>
    <dbReference type="NCBI Taxonomy" id="559515"/>
    <lineage>
        <taxon>Eukaryota</taxon>
        <taxon>Sar</taxon>
        <taxon>Stramenopiles</taxon>
        <taxon>Oomycota</taxon>
        <taxon>Peronosporomycetes</taxon>
        <taxon>Peronosporales</taxon>
        <taxon>Peronosporaceae</taxon>
        <taxon>Hyaloperonospora</taxon>
    </lineage>
</organism>